<evidence type="ECO:0000313" key="3">
    <source>
        <dbReference type="Proteomes" id="UP000230750"/>
    </source>
</evidence>
<dbReference type="OrthoDB" id="5954510at2759"/>
<evidence type="ECO:0000259" key="1">
    <source>
        <dbReference type="Pfam" id="PF16977"/>
    </source>
</evidence>
<accession>A0A2G8KJX3</accession>
<protein>
    <recommendedName>
        <fullName evidence="1">Apextrin C-terminal domain-containing protein</fullName>
    </recommendedName>
</protein>
<dbReference type="PANTHER" id="PTHR19324:SF33">
    <property type="entry name" value="MUCIN-5AC"/>
    <property type="match status" value="1"/>
</dbReference>
<dbReference type="Proteomes" id="UP000230750">
    <property type="component" value="Unassembled WGS sequence"/>
</dbReference>
<evidence type="ECO:0000313" key="2">
    <source>
        <dbReference type="EMBL" id="PIK48303.1"/>
    </source>
</evidence>
<dbReference type="InterPro" id="IPR031569">
    <property type="entry name" value="ApeC"/>
</dbReference>
<dbReference type="PANTHER" id="PTHR19324">
    <property type="entry name" value="PERFORIN-LIKE PROTEIN 1"/>
    <property type="match status" value="1"/>
</dbReference>
<comment type="caution">
    <text evidence="2">The sequence shown here is derived from an EMBL/GenBank/DDBJ whole genome shotgun (WGS) entry which is preliminary data.</text>
</comment>
<feature type="domain" description="Apextrin C-terminal" evidence="1">
    <location>
        <begin position="13"/>
        <end position="125"/>
    </location>
</feature>
<dbReference type="EMBL" id="MRZV01000530">
    <property type="protein sequence ID" value="PIK48303.1"/>
    <property type="molecule type" value="Genomic_DNA"/>
</dbReference>
<dbReference type="AlphaFoldDB" id="A0A2G8KJX3"/>
<organism evidence="2 3">
    <name type="scientific">Stichopus japonicus</name>
    <name type="common">Sea cucumber</name>
    <dbReference type="NCBI Taxonomy" id="307972"/>
    <lineage>
        <taxon>Eukaryota</taxon>
        <taxon>Metazoa</taxon>
        <taxon>Echinodermata</taxon>
        <taxon>Eleutherozoa</taxon>
        <taxon>Echinozoa</taxon>
        <taxon>Holothuroidea</taxon>
        <taxon>Aspidochirotacea</taxon>
        <taxon>Aspidochirotida</taxon>
        <taxon>Stichopodidae</taxon>
        <taxon>Apostichopus</taxon>
    </lineage>
</organism>
<gene>
    <name evidence="2" type="ORF">BSL78_14842</name>
</gene>
<reference evidence="2 3" key="1">
    <citation type="journal article" date="2017" name="PLoS Biol.">
        <title>The sea cucumber genome provides insights into morphological evolution and visceral regeneration.</title>
        <authorList>
            <person name="Zhang X."/>
            <person name="Sun L."/>
            <person name="Yuan J."/>
            <person name="Sun Y."/>
            <person name="Gao Y."/>
            <person name="Zhang L."/>
            <person name="Li S."/>
            <person name="Dai H."/>
            <person name="Hamel J.F."/>
            <person name="Liu C."/>
            <person name="Yu Y."/>
            <person name="Liu S."/>
            <person name="Lin W."/>
            <person name="Guo K."/>
            <person name="Jin S."/>
            <person name="Xu P."/>
            <person name="Storey K.B."/>
            <person name="Huan P."/>
            <person name="Zhang T."/>
            <person name="Zhou Y."/>
            <person name="Zhang J."/>
            <person name="Lin C."/>
            <person name="Li X."/>
            <person name="Xing L."/>
            <person name="Huo D."/>
            <person name="Sun M."/>
            <person name="Wang L."/>
            <person name="Mercier A."/>
            <person name="Li F."/>
            <person name="Yang H."/>
            <person name="Xiang J."/>
        </authorList>
    </citation>
    <scope>NUCLEOTIDE SEQUENCE [LARGE SCALE GENOMIC DNA]</scope>
    <source>
        <strain evidence="2">Shaxun</strain>
        <tissue evidence="2">Muscle</tissue>
    </source>
</reference>
<name>A0A2G8KJX3_STIJA</name>
<proteinExistence type="predicted"/>
<sequence length="130" mass="14666">MSSIGISLGRSLEGFKTGYIKWDDEDGNNGNSYSGTLPDGTYDQDTVIFFCCRNDGPTYRPIPLPTDDPFVLFPTDEECQEVQGMTSELQWYKWDTENRGNADKFVGSLPFHRGNPDIQLAFCVYTKQSV</sequence>
<dbReference type="Pfam" id="PF16977">
    <property type="entry name" value="ApeC"/>
    <property type="match status" value="1"/>
</dbReference>
<keyword evidence="3" id="KW-1185">Reference proteome</keyword>